<reference evidence="1 2" key="1">
    <citation type="submission" date="2019-03" db="EMBL/GenBank/DDBJ databases">
        <title>Genome sequence of Lentibacillus salicampi ATCC BAA-719.</title>
        <authorList>
            <person name="Maclea K.S."/>
            <person name="Simoes Junior M."/>
        </authorList>
    </citation>
    <scope>NUCLEOTIDE SEQUENCE [LARGE SCALE GENOMIC DNA]</scope>
    <source>
        <strain evidence="1 2">ATCC BAA-719</strain>
    </source>
</reference>
<protein>
    <submittedName>
        <fullName evidence="1">Uncharacterized protein</fullName>
    </submittedName>
</protein>
<accession>A0A4Y9A809</accession>
<organism evidence="1 2">
    <name type="scientific">Lentibacillus salicampi</name>
    <dbReference type="NCBI Taxonomy" id="175306"/>
    <lineage>
        <taxon>Bacteria</taxon>
        <taxon>Bacillati</taxon>
        <taxon>Bacillota</taxon>
        <taxon>Bacilli</taxon>
        <taxon>Bacillales</taxon>
        <taxon>Bacillaceae</taxon>
        <taxon>Lentibacillus</taxon>
    </lineage>
</organism>
<evidence type="ECO:0000313" key="2">
    <source>
        <dbReference type="Proteomes" id="UP000298484"/>
    </source>
</evidence>
<dbReference type="AlphaFoldDB" id="A0A4Y9A809"/>
<gene>
    <name evidence="1" type="ORF">E4U82_14955</name>
</gene>
<sequence>MRPGSVGSETVTCHTTDVAAPLGQEGVVAKNRMNYIDMATGIAAFSGRYAPGIYRNIKIYIGSGISGGLYGYKKKETWPK</sequence>
<dbReference type="Proteomes" id="UP000298484">
    <property type="component" value="Unassembled WGS sequence"/>
</dbReference>
<evidence type="ECO:0000313" key="1">
    <source>
        <dbReference type="EMBL" id="TFJ91938.1"/>
    </source>
</evidence>
<proteinExistence type="predicted"/>
<dbReference type="EMBL" id="SRHY01000034">
    <property type="protein sequence ID" value="TFJ91938.1"/>
    <property type="molecule type" value="Genomic_DNA"/>
</dbReference>
<comment type="caution">
    <text evidence="1">The sequence shown here is derived from an EMBL/GenBank/DDBJ whole genome shotgun (WGS) entry which is preliminary data.</text>
</comment>
<name>A0A4Y9A809_9BACI</name>
<keyword evidence="2" id="KW-1185">Reference proteome</keyword>